<dbReference type="Pfam" id="PF12705">
    <property type="entry name" value="PDDEXK_1"/>
    <property type="match status" value="1"/>
</dbReference>
<organism evidence="3">
    <name type="scientific">CrAss-like virus sp. ct3KQ27</name>
    <dbReference type="NCBI Taxonomy" id="2825834"/>
    <lineage>
        <taxon>Viruses</taxon>
        <taxon>Duplodnaviria</taxon>
        <taxon>Heunggongvirae</taxon>
        <taxon>Uroviricota</taxon>
        <taxon>Caudoviricetes</taxon>
        <taxon>Crassvirales</taxon>
    </lineage>
</organism>
<dbReference type="Gene3D" id="3.90.320.10">
    <property type="match status" value="1"/>
</dbReference>
<dbReference type="EMBL" id="BK015923">
    <property type="protein sequence ID" value="DAF85343.1"/>
    <property type="molecule type" value="Genomic_DNA"/>
</dbReference>
<proteinExistence type="predicted"/>
<name>A0A8S5TT56_9CAUD</name>
<feature type="coiled-coil region" evidence="1">
    <location>
        <begin position="478"/>
        <end position="505"/>
    </location>
</feature>
<feature type="coiled-coil region" evidence="1">
    <location>
        <begin position="87"/>
        <end position="150"/>
    </location>
</feature>
<reference evidence="3" key="1">
    <citation type="journal article" date="2021" name="Proc. Natl. Acad. Sci. U.S.A.">
        <title>A Catalog of Tens of Thousands of Viruses from Human Metagenomes Reveals Hidden Associations with Chronic Diseases.</title>
        <authorList>
            <person name="Tisza M.J."/>
            <person name="Buck C.B."/>
        </authorList>
    </citation>
    <scope>NUCLEOTIDE SEQUENCE</scope>
    <source>
        <strain evidence="3">Ct3KQ27</strain>
    </source>
</reference>
<dbReference type="InterPro" id="IPR038726">
    <property type="entry name" value="PDDEXK_AddAB-type"/>
</dbReference>
<accession>A0A8S5TT56</accession>
<sequence>MAKSCVYMPKHGKDTFLEMKKRYGYEKSAHIFNIISRKKFINEFKDSLVLDKDGIPTFDSIMKNKLVRDYFTEKTIIEAENKIQPHVEDTIENTKNLINKAAEYNKEHSYTIAIVDYDNEDNLTIRIVENNAANREVANTQSSILKLNETITDMLSSVGVTLSSLMSIEKGIGRVGVTDFNNAKAIGEQFVNLIRVANNMEGYKAISEEFSHLIVGIFRQDPLILRAINHFSNEDNAREILGEEYDTISDFYDGDAALIAEEAVGKALRNAFLNLEEKKPVKQSLIKRFINKLVSLFKGYNPSTLQNNIDNINKDLSKLAEGIVSGKTKLTKKQIEATKSNKIFNALSEKAKIQTEALKEVYKNFSKVSALRTNLDKLREDEDTSQKAQAWEFYDSVKRAVNEGIKTEETVAAIANVLSLSVKELRAIIRSLQDVEGLSTKDKFVVYQNCLYTAMAFASTISKLKELMTSEYLNDEQIANQRFVIGDLENTLQEFENEVSESINTSNLSVDEIAQVITANSSKWQLSKDNKYYINTETGAKAKRVTDIIQYTEDGAIFDENSPWVMPSTNIGTGVDNFVRDFFAGKIDDKTDKELEKLYPNANGKDLIKFREQLKELKEKFDAKGITIIPRDVTVDGHIEIVDGKGKIHKVNVVGTLDLVGYDKDGNWYIYDIKTHRSKIKQATKKKYAKQLSLYKQLLEDKYGINVKELNVIPIKVSYPTPAGATTAKDKGTAKYTEGENNQLYLDDEEFRDASPKLDELLPIEETSVDVEYAGLSGDNTNGLGDAIKHTLDTLHTVDDLYSAFMSRFSSEALSSFVEFLKPFVGETIEVKNKNGEMVKTTLETILKHSNRDVSLMQQWFSTMADNPDALLQIFDKVYSRQIVEKNQNTIDMSQRIMALAKEFEAKGITNYDFMFEDDKKHYVGVEMQGNVNVAYDKSAYESAKKAFAKTLDAKYGKYPAFNSKEYKEKNAAIKQWIKDNSRLVVEENGFKHYIPSYEKYPSKYNSFSDAQKEFYDRWMELKDELDANLGPKATTLFSTIKIRKGMIERTKDALLKGDFKTFGKELKSQFVRSYDDDIVYTKGIKGFNGEEILKLPTYYINENPNMDCSDLSTDVISTLCAYAEMSYNYKAMSEVLSPLEIGRWLAYNVNGKGRIIQATKGGRQLMERWHAGGRTTESPLTIDVNQSNFKKTLDQFFESKIYQRYLKDSGEIGGVDVNKGMSFLLRLGSAVQLGVNVLAGLANVSTGVAMMNVEAAAGEFFNASELAKADATYVGLLKDYVGDIGQRVQDSWLSLFDDMFDVKQDYRAKIKNKDWLNKTVLTRVFGPGMQFICQTMGDHWLYNRVALGIAIRTKLLDRDGKEISLKDALVRVPVIEGRPELGYKLVIKEGVTNLDGSAFTRNDVSRITNLMKYVNHHLFGVYDPESAIAARQVIWGRFLMQYRDWIPSQFRYRFGTKTTNLKKGGTVEGYYRTAWGFGKQLYNEVLTGDKRLKQIWDELDDWQQRNCRRAITEVSQFVIIAAIATLLGKSKDKDRNWAMKILNYWAAREKTELAALVPSPFMLTEGIKLVKAPVANTSIWSDIANLQTCLWVPNWYDEIENGEYKGHSSGYRAFMRSPLTLWYRNIKRTMNPEKAQQFYN</sequence>
<dbReference type="InterPro" id="IPR011604">
    <property type="entry name" value="PDDEXK-like_dom_sf"/>
</dbReference>
<keyword evidence="1" id="KW-0175">Coiled coil</keyword>
<protein>
    <recommendedName>
        <fullName evidence="2">PD-(D/E)XK endonuclease-like domain-containing protein</fullName>
    </recommendedName>
</protein>
<evidence type="ECO:0000259" key="2">
    <source>
        <dbReference type="Pfam" id="PF12705"/>
    </source>
</evidence>
<evidence type="ECO:0000256" key="1">
    <source>
        <dbReference type="SAM" id="Coils"/>
    </source>
</evidence>
<evidence type="ECO:0000313" key="3">
    <source>
        <dbReference type="EMBL" id="DAF85343.1"/>
    </source>
</evidence>
<feature type="domain" description="PD-(D/E)XK endonuclease-like" evidence="2">
    <location>
        <begin position="620"/>
        <end position="760"/>
    </location>
</feature>